<accession>A0A2A5JU84</accession>
<organism evidence="2 3">
    <name type="scientific">Pseudoalteromonas piscicida</name>
    <dbReference type="NCBI Taxonomy" id="43662"/>
    <lineage>
        <taxon>Bacteria</taxon>
        <taxon>Pseudomonadati</taxon>
        <taxon>Pseudomonadota</taxon>
        <taxon>Gammaproteobacteria</taxon>
        <taxon>Alteromonadales</taxon>
        <taxon>Pseudoalteromonadaceae</taxon>
        <taxon>Pseudoalteromonas</taxon>
    </lineage>
</organism>
<dbReference type="InterPro" id="IPR023374">
    <property type="entry name" value="AttH-like_dom_sf"/>
</dbReference>
<evidence type="ECO:0000313" key="2">
    <source>
        <dbReference type="EMBL" id="PCK32978.1"/>
    </source>
</evidence>
<gene>
    <name evidence="2" type="ORF">CEX98_04250</name>
</gene>
<dbReference type="Gene3D" id="2.40.370.10">
    <property type="entry name" value="AttH-like domain"/>
    <property type="match status" value="2"/>
</dbReference>
<dbReference type="AlphaFoldDB" id="A0A2A5JU84"/>
<dbReference type="InterPro" id="IPR010791">
    <property type="entry name" value="AttH_dom"/>
</dbReference>
<dbReference type="Proteomes" id="UP000228621">
    <property type="component" value="Unassembled WGS sequence"/>
</dbReference>
<sequence length="354" mass="39892">MKNSSLIAVLLCLLSAACIPEPSKSGAAPHFFSLEQGEPVSSSYQLDFPRDHGSHPAQGIEWWYVTANLKSETGQGFGVQWTLFRTSIPNNQFDSQWWDNQIYFAHFAIQSDTSHQAFERYGRAGQVQIQAEPFVARLDNWYLKSEQSAFFPLALNAGAASNDINLVLDTSPLVLHGNKGYSVKTSDGHASMYYSYPFLTVTGTLVFQGQSHQVTGDAWLDREWSSSFINQHHKGWDWFSIRGEDKREALMVFCIRDQQQTYKECRGTEITKAGKAIKQIPPQAIQLSVLTETLLDGVRYPTTWQLELQGRDPIIIDSINKDARNQLTVKYWEGRVRASGGFIGEGYAELVGYE</sequence>
<protein>
    <submittedName>
        <fullName evidence="2">ABC transporter</fullName>
    </submittedName>
</protein>
<evidence type="ECO:0000313" key="3">
    <source>
        <dbReference type="Proteomes" id="UP000228621"/>
    </source>
</evidence>
<reference evidence="3" key="1">
    <citation type="journal article" date="2019" name="Genome Announc.">
        <title>Draft Genome Sequence of Pseudoalteromonas piscicida Strain 36Y ROTHPW, an Hypersaline Seawater Isolate from the South Coast of Sonora, Mexico.</title>
        <authorList>
            <person name="Sanchez-Diaz R."/>
            <person name="Molina-Garza Z.J."/>
            <person name="Cruz-Suarez L.E."/>
            <person name="Selvin J."/>
            <person name="Kiran G.S."/>
            <person name="Ibarra-Gamez J.C."/>
            <person name="Gomez-Gil B."/>
            <person name="Galaviz-Silva L."/>
        </authorList>
    </citation>
    <scope>NUCLEOTIDE SEQUENCE [LARGE SCALE GENOMIC DNA]</scope>
    <source>
        <strain evidence="3">36Y_RITHPW</strain>
    </source>
</reference>
<dbReference type="PROSITE" id="PS51257">
    <property type="entry name" value="PROKAR_LIPOPROTEIN"/>
    <property type="match status" value="1"/>
</dbReference>
<name>A0A2A5JU84_PSEO7</name>
<dbReference type="Pfam" id="PF17186">
    <property type="entry name" value="Lipocalin_9"/>
    <property type="match status" value="1"/>
</dbReference>
<dbReference type="PANTHER" id="PTHR38591">
    <property type="entry name" value="HYDROLASE"/>
    <property type="match status" value="1"/>
</dbReference>
<proteinExistence type="predicted"/>
<feature type="domain" description="AttH" evidence="1">
    <location>
        <begin position="60"/>
        <end position="226"/>
    </location>
</feature>
<dbReference type="EMBL" id="NKHF01000022">
    <property type="protein sequence ID" value="PCK32978.1"/>
    <property type="molecule type" value="Genomic_DNA"/>
</dbReference>
<comment type="caution">
    <text evidence="2">The sequence shown here is derived from an EMBL/GenBank/DDBJ whole genome shotgun (WGS) entry which is preliminary data.</text>
</comment>
<dbReference type="PANTHER" id="PTHR38591:SF1">
    <property type="entry name" value="BLL1000 PROTEIN"/>
    <property type="match status" value="1"/>
</dbReference>
<dbReference type="SUPFAM" id="SSF159245">
    <property type="entry name" value="AttH-like"/>
    <property type="match status" value="1"/>
</dbReference>
<dbReference type="Pfam" id="PF07143">
    <property type="entry name" value="CrtC"/>
    <property type="match status" value="1"/>
</dbReference>
<evidence type="ECO:0000259" key="1">
    <source>
        <dbReference type="Pfam" id="PF07143"/>
    </source>
</evidence>
<dbReference type="OrthoDB" id="9770826at2"/>
<keyword evidence="3" id="KW-1185">Reference proteome</keyword>
<dbReference type="RefSeq" id="WP_099640877.1">
    <property type="nucleotide sequence ID" value="NZ_NKHF01000022.1"/>
</dbReference>